<evidence type="ECO:0000256" key="1">
    <source>
        <dbReference type="SAM" id="MobiDB-lite"/>
    </source>
</evidence>
<proteinExistence type="predicted"/>
<keyword evidence="2" id="KW-0808">Transferase</keyword>
<dbReference type="GO" id="GO:0016740">
    <property type="term" value="F:transferase activity"/>
    <property type="evidence" value="ECO:0007669"/>
    <property type="project" value="UniProtKB-KW"/>
</dbReference>
<protein>
    <submittedName>
        <fullName evidence="2">Histone acetyltransferase HPA2</fullName>
    </submittedName>
</protein>
<reference evidence="2" key="1">
    <citation type="journal article" date="2006" name="Appl. Environ. Microbiol.">
        <title>Isolation and biochemical characterization of two novel metagenome-derived esterases.</title>
        <authorList>
            <person name="Elend C."/>
            <person name="Schmeisser C."/>
            <person name="Leggewie C."/>
            <person name="Babiak P."/>
            <person name="Carballeira J.D."/>
            <person name="Steele H.L."/>
            <person name="Reymond J.L."/>
            <person name="Jaeger K.E."/>
            <person name="Streit W.R."/>
        </authorList>
    </citation>
    <scope>NUCLEOTIDE SEQUENCE</scope>
</reference>
<dbReference type="EMBL" id="DQ022078">
    <property type="protein sequence ID" value="AAZ48938.1"/>
    <property type="molecule type" value="Genomic_DNA"/>
</dbReference>
<feature type="compositionally biased region" description="Basic residues" evidence="1">
    <location>
        <begin position="67"/>
        <end position="82"/>
    </location>
</feature>
<feature type="region of interest" description="Disordered" evidence="1">
    <location>
        <begin position="1"/>
        <end position="108"/>
    </location>
</feature>
<sequence>MAHSSRALPIRAARNRVQPPARQGAEAKPCPTPTRALRGEQKDLPNRPRVCPRKSKNYGRTTPSPAARRRSRRSKPLHKAVRRTTALQAPPRQIAPHARGVHSRRGRG</sequence>
<feature type="compositionally biased region" description="Basic residues" evidence="1">
    <location>
        <begin position="99"/>
        <end position="108"/>
    </location>
</feature>
<accession>Q1I1A6</accession>
<dbReference type="AlphaFoldDB" id="Q1I1A6"/>
<gene>
    <name evidence="2" type="ORF">a3.008</name>
</gene>
<name>Q1I1A6_9BACT</name>
<organism evidence="2">
    <name type="scientific">uncultured bacterium WWRS-2005</name>
    <dbReference type="NCBI Taxonomy" id="334761"/>
    <lineage>
        <taxon>Bacteria</taxon>
        <taxon>environmental samples</taxon>
    </lineage>
</organism>
<evidence type="ECO:0000313" key="2">
    <source>
        <dbReference type="EMBL" id="AAZ48938.1"/>
    </source>
</evidence>
<feature type="compositionally biased region" description="Basic and acidic residues" evidence="1">
    <location>
        <begin position="37"/>
        <end position="46"/>
    </location>
</feature>